<reference evidence="6" key="1">
    <citation type="submission" date="2016-01" db="EMBL/GenBank/DDBJ databases">
        <authorList>
            <person name="Peeters C."/>
        </authorList>
    </citation>
    <scope>NUCLEOTIDE SEQUENCE [LARGE SCALE GENOMIC DNA]</scope>
    <source>
        <strain evidence="6">LMG 22940</strain>
    </source>
</reference>
<feature type="binding site" evidence="3">
    <location>
        <begin position="325"/>
        <end position="327"/>
    </location>
    <ligand>
        <name>substrate</name>
    </ligand>
</feature>
<dbReference type="GO" id="GO:0006108">
    <property type="term" value="P:malate metabolic process"/>
    <property type="evidence" value="ECO:0007669"/>
    <property type="project" value="TreeGrafter"/>
</dbReference>
<dbReference type="AlphaFoldDB" id="A0A158F789"/>
<comment type="catalytic activity">
    <reaction evidence="3">
        <text>(S)-malate = fumarate + H2O</text>
        <dbReference type="Rhea" id="RHEA:12460"/>
        <dbReference type="ChEBI" id="CHEBI:15377"/>
        <dbReference type="ChEBI" id="CHEBI:15589"/>
        <dbReference type="ChEBI" id="CHEBI:29806"/>
        <dbReference type="EC" id="4.2.1.2"/>
    </reaction>
</comment>
<dbReference type="CDD" id="cd01362">
    <property type="entry name" value="Fumarase_classII"/>
    <property type="match status" value="1"/>
</dbReference>
<feature type="site" description="Important for catalytic activity" evidence="3">
    <location>
        <position position="332"/>
    </location>
</feature>
<dbReference type="OrthoDB" id="9802809at2"/>
<dbReference type="FunFam" id="1.20.200.10:FF:000001">
    <property type="entry name" value="Fumarate hydratase, mitochondrial"/>
    <property type="match status" value="1"/>
</dbReference>
<dbReference type="InterPro" id="IPR000362">
    <property type="entry name" value="Fumarate_lyase_fam"/>
</dbReference>
<dbReference type="InterPro" id="IPR022761">
    <property type="entry name" value="Fumarate_lyase_N"/>
</dbReference>
<feature type="active site" evidence="3">
    <location>
        <position position="319"/>
    </location>
</feature>
<dbReference type="EMBL" id="FCON02000002">
    <property type="protein sequence ID" value="SAL15746.1"/>
    <property type="molecule type" value="Genomic_DNA"/>
</dbReference>
<comment type="miscellaneous">
    <text evidence="3">There are 2 substrate-binding sites: the catalytic A site, and the non-catalytic B site that may play a role in the transfer of substrate or product between the active site and the solvent. Alternatively, the B site may bind allosteric effectors.</text>
</comment>
<dbReference type="Gene3D" id="1.10.275.10">
    <property type="entry name" value="Fumarase/aspartase (N-terminal domain)"/>
    <property type="match status" value="1"/>
</dbReference>
<organism evidence="6 7">
    <name type="scientific">Caballeronia choica</name>
    <dbReference type="NCBI Taxonomy" id="326476"/>
    <lineage>
        <taxon>Bacteria</taxon>
        <taxon>Pseudomonadati</taxon>
        <taxon>Pseudomonadota</taxon>
        <taxon>Betaproteobacteria</taxon>
        <taxon>Burkholderiales</taxon>
        <taxon>Burkholderiaceae</taxon>
        <taxon>Caballeronia</taxon>
    </lineage>
</organism>
<feature type="binding site" evidence="3">
    <location>
        <begin position="140"/>
        <end position="142"/>
    </location>
    <ligand>
        <name>substrate</name>
    </ligand>
</feature>
<feature type="binding site" evidence="3">
    <location>
        <position position="320"/>
    </location>
    <ligand>
        <name>substrate</name>
    </ligand>
</feature>
<dbReference type="Proteomes" id="UP000054770">
    <property type="component" value="Unassembled WGS sequence"/>
</dbReference>
<accession>A0A158F789</accession>
<dbReference type="GO" id="GO:0006099">
    <property type="term" value="P:tricarboxylic acid cycle"/>
    <property type="evidence" value="ECO:0007669"/>
    <property type="project" value="UniProtKB-UniRule"/>
</dbReference>
<feature type="binding site" description="in site B" evidence="3">
    <location>
        <begin position="130"/>
        <end position="133"/>
    </location>
    <ligand>
        <name>substrate</name>
    </ligand>
</feature>
<evidence type="ECO:0000313" key="6">
    <source>
        <dbReference type="EMBL" id="SAL15746.1"/>
    </source>
</evidence>
<dbReference type="InterPro" id="IPR024083">
    <property type="entry name" value="Fumarase/histidase_N"/>
</dbReference>
<keyword evidence="2 3" id="KW-0456">Lyase</keyword>
<comment type="caution">
    <text evidence="6">The sequence shown here is derived from an EMBL/GenBank/DDBJ whole genome shotgun (WGS) entry which is preliminary data.</text>
</comment>
<feature type="domain" description="Fumarase C C-terminal" evidence="5">
    <location>
        <begin position="410"/>
        <end position="461"/>
    </location>
</feature>
<dbReference type="PANTHER" id="PTHR11444:SF1">
    <property type="entry name" value="FUMARATE HYDRATASE, MITOCHONDRIAL"/>
    <property type="match status" value="1"/>
</dbReference>
<proteinExistence type="inferred from homology"/>
<comment type="function">
    <text evidence="3">Involved in the TCA cycle. Catalyzes the stereospecific interconversion of fumarate to L-malate.</text>
</comment>
<sequence length="467" mass="49870">MTAGTRIEQDAFGPVEIPSDRYWGAQTQRALGIFDIGEERFPAVLVRTFGLHKFAAARANLKSGALAPALASAIETAALELHKGLWDEHFPLTIWQTGSGTQTNMNANEVIANRANELLGQPLGTKTPVHPNDHVNASQSSNDSFPTVMHVAAATEMMGRLRPALEELRSALAQRSHMFAEVVKIARTHLMDAVPMTMGQTFATFEYQIANALARIDDTLPRLLILPQGGTAAGTGLNAPRGFDALFCATLAEATGLAFAPSPHKFEGMAAHDALVEVSGALNTIATSLLKIANDIRFLGSGPRCGLGELLIPDDGLTSSIMPGKRNPTIAEVLVQACFQVIGNHQTITLAGASGNFELNVAKPVLIYSLLQSLRVLADSSRVFSRRLVCGIEVDRERLATNVDQALLAVTALNPILGYDRVAQITATALQDRITPRAAAIALGFLNGDEYDRLVDPAVLARGTASR</sequence>
<feature type="active site" description="Proton donor/acceptor" evidence="3">
    <location>
        <position position="189"/>
    </location>
</feature>
<feature type="domain" description="Fumarate lyase N-terminal" evidence="4">
    <location>
        <begin position="14"/>
        <end position="343"/>
    </location>
</feature>
<gene>
    <name evidence="3" type="primary">fumC</name>
    <name evidence="6" type="ORF">AWB68_00379</name>
</gene>
<evidence type="ECO:0000259" key="4">
    <source>
        <dbReference type="Pfam" id="PF00206"/>
    </source>
</evidence>
<dbReference type="Pfam" id="PF00206">
    <property type="entry name" value="Lyase_1"/>
    <property type="match status" value="1"/>
</dbReference>
<dbReference type="RefSeq" id="WP_087642654.1">
    <property type="nucleotide sequence ID" value="NZ_FCON02000002.1"/>
</dbReference>
<keyword evidence="3" id="KW-0963">Cytoplasm</keyword>
<comment type="pathway">
    <text evidence="3">Carbohydrate metabolism; tricarboxylic acid cycle; (S)-malate from fumarate: step 1/1.</text>
</comment>
<keyword evidence="3" id="KW-0816">Tricarboxylic acid cycle</keyword>
<dbReference type="Pfam" id="PF10415">
    <property type="entry name" value="FumaraseC_C"/>
    <property type="match status" value="1"/>
</dbReference>
<dbReference type="InterPro" id="IPR005677">
    <property type="entry name" value="Fum_hydII"/>
</dbReference>
<dbReference type="PANTHER" id="PTHR11444">
    <property type="entry name" value="ASPARTATEAMMONIA/ARGININOSUCCINATE/ADENYLOSUCCINATE LYASE"/>
    <property type="match status" value="1"/>
</dbReference>
<evidence type="ECO:0000259" key="5">
    <source>
        <dbReference type="Pfam" id="PF10415"/>
    </source>
</evidence>
<evidence type="ECO:0000256" key="3">
    <source>
        <dbReference type="HAMAP-Rule" id="MF_00743"/>
    </source>
</evidence>
<dbReference type="GO" id="GO:0004333">
    <property type="term" value="F:fumarate hydratase activity"/>
    <property type="evidence" value="ECO:0007669"/>
    <property type="project" value="UniProtKB-UniRule"/>
</dbReference>
<feature type="binding site" evidence="3">
    <location>
        <position position="188"/>
    </location>
    <ligand>
        <name>substrate</name>
    </ligand>
</feature>
<keyword evidence="7" id="KW-1185">Reference proteome</keyword>
<evidence type="ECO:0000313" key="7">
    <source>
        <dbReference type="Proteomes" id="UP000054770"/>
    </source>
</evidence>
<evidence type="ECO:0000256" key="2">
    <source>
        <dbReference type="ARBA" id="ARBA00023239"/>
    </source>
</evidence>
<dbReference type="GO" id="GO:0005737">
    <property type="term" value="C:cytoplasm"/>
    <property type="evidence" value="ECO:0007669"/>
    <property type="project" value="UniProtKB-SubCell"/>
</dbReference>
<name>A0A158F789_9BURK</name>
<dbReference type="InterPro" id="IPR008948">
    <property type="entry name" value="L-Aspartase-like"/>
</dbReference>
<dbReference type="Gene3D" id="1.10.40.30">
    <property type="entry name" value="Fumarase/aspartase (C-terminal domain)"/>
    <property type="match status" value="1"/>
</dbReference>
<evidence type="ECO:0000256" key="1">
    <source>
        <dbReference type="ARBA" id="ARBA00009084"/>
    </source>
</evidence>
<dbReference type="Gene3D" id="1.20.200.10">
    <property type="entry name" value="Fumarase/aspartase (Central domain)"/>
    <property type="match status" value="1"/>
</dbReference>
<feature type="binding site" evidence="3">
    <location>
        <begin position="99"/>
        <end position="101"/>
    </location>
    <ligand>
        <name>substrate</name>
    </ligand>
</feature>
<dbReference type="InterPro" id="IPR018951">
    <property type="entry name" value="Fumarase_C_C"/>
</dbReference>
<dbReference type="UniPathway" id="UPA00223">
    <property type="reaction ID" value="UER01007"/>
</dbReference>
<dbReference type="EC" id="4.2.1.2" evidence="3"/>
<protein>
    <recommendedName>
        <fullName evidence="3">Fumarate hydratase class II</fullName>
        <shortName evidence="3">Fumarase C</shortName>
        <ecNumber evidence="3">4.2.1.2</ecNumber>
    </recommendedName>
    <alternativeName>
        <fullName evidence="3">Aerobic fumarase</fullName>
    </alternativeName>
    <alternativeName>
        <fullName evidence="3">Iron-independent fumarase</fullName>
    </alternativeName>
</protein>
<comment type="subunit">
    <text evidence="3">Homotetramer.</text>
</comment>
<dbReference type="HAMAP" id="MF_00743">
    <property type="entry name" value="FumaraseC"/>
    <property type="match status" value="1"/>
</dbReference>
<comment type="subcellular location">
    <subcellularLocation>
        <location evidence="3">Cytoplasm</location>
    </subcellularLocation>
</comment>
<dbReference type="FunFam" id="1.10.275.10:FF:000001">
    <property type="entry name" value="Fumarate hydratase, mitochondrial"/>
    <property type="match status" value="1"/>
</dbReference>
<comment type="similarity">
    <text evidence="1 3">Belongs to the class-II fumarase/aspartase family. Fumarase subfamily.</text>
</comment>
<dbReference type="PRINTS" id="PR00149">
    <property type="entry name" value="FUMRATELYASE"/>
</dbReference>
<dbReference type="SUPFAM" id="SSF48557">
    <property type="entry name" value="L-aspartase-like"/>
    <property type="match status" value="1"/>
</dbReference>
<dbReference type="GO" id="GO:0006106">
    <property type="term" value="P:fumarate metabolic process"/>
    <property type="evidence" value="ECO:0007669"/>
    <property type="project" value="InterPro"/>
</dbReference>